<evidence type="ECO:0000313" key="2">
    <source>
        <dbReference type="Proteomes" id="UP000324222"/>
    </source>
</evidence>
<reference evidence="1 2" key="1">
    <citation type="submission" date="2019-05" db="EMBL/GenBank/DDBJ databases">
        <title>Another draft genome of Portunus trituberculatus and its Hox gene families provides insights of decapod evolution.</title>
        <authorList>
            <person name="Jeong J.-H."/>
            <person name="Song I."/>
            <person name="Kim S."/>
            <person name="Choi T."/>
            <person name="Kim D."/>
            <person name="Ryu S."/>
            <person name="Kim W."/>
        </authorList>
    </citation>
    <scope>NUCLEOTIDE SEQUENCE [LARGE SCALE GENOMIC DNA]</scope>
    <source>
        <tissue evidence="1">Muscle</tissue>
    </source>
</reference>
<gene>
    <name evidence="1" type="ORF">E2C01_038654</name>
</gene>
<dbReference type="EMBL" id="VSRR010006512">
    <property type="protein sequence ID" value="MPC44972.1"/>
    <property type="molecule type" value="Genomic_DNA"/>
</dbReference>
<name>A0A5B7FEP8_PORTR</name>
<evidence type="ECO:0000313" key="1">
    <source>
        <dbReference type="EMBL" id="MPC44972.1"/>
    </source>
</evidence>
<comment type="caution">
    <text evidence="1">The sequence shown here is derived from an EMBL/GenBank/DDBJ whole genome shotgun (WGS) entry which is preliminary data.</text>
</comment>
<dbReference type="AlphaFoldDB" id="A0A5B7FEP8"/>
<accession>A0A5B7FEP8</accession>
<organism evidence="1 2">
    <name type="scientific">Portunus trituberculatus</name>
    <name type="common">Swimming crab</name>
    <name type="synonym">Neptunus trituberculatus</name>
    <dbReference type="NCBI Taxonomy" id="210409"/>
    <lineage>
        <taxon>Eukaryota</taxon>
        <taxon>Metazoa</taxon>
        <taxon>Ecdysozoa</taxon>
        <taxon>Arthropoda</taxon>
        <taxon>Crustacea</taxon>
        <taxon>Multicrustacea</taxon>
        <taxon>Malacostraca</taxon>
        <taxon>Eumalacostraca</taxon>
        <taxon>Eucarida</taxon>
        <taxon>Decapoda</taxon>
        <taxon>Pleocyemata</taxon>
        <taxon>Brachyura</taxon>
        <taxon>Eubrachyura</taxon>
        <taxon>Portunoidea</taxon>
        <taxon>Portunidae</taxon>
        <taxon>Portuninae</taxon>
        <taxon>Portunus</taxon>
    </lineage>
</organism>
<sequence length="303" mass="33685">MLVGHPLSEARTCENDEEEMPLNQAYGCRKAQSSGLPHQPSPTLPQSLMAQAVRDEPQCRSLKELKPCSANFQLSRDRYGRSSSFYLADRASLAPPPVNEELVGLRPVSAIWLPCLMASLLSPPVVLSTVQCLWWWSWQQLSGSHARLPPHYLGYRYPVVSVSSSLLAQKKVCDSMADIPSWMNQVLATWVGAASSMEQDVLEFLSALAKANKDILCPAEELRCRLPMLQRQVVVDLLPHTFSDKEKQQLLSFPFTDILFDPAVVARVQDTEHLASQQRALSFVVWGLASSFWGSASALYGAR</sequence>
<dbReference type="Proteomes" id="UP000324222">
    <property type="component" value="Unassembled WGS sequence"/>
</dbReference>
<proteinExistence type="predicted"/>
<protein>
    <submittedName>
        <fullName evidence="1">Uncharacterized protein</fullName>
    </submittedName>
</protein>
<keyword evidence="2" id="KW-1185">Reference proteome</keyword>